<dbReference type="Gene3D" id="1.10.287.130">
    <property type="match status" value="1"/>
</dbReference>
<dbReference type="InterPro" id="IPR018762">
    <property type="entry name" value="ChpT_C"/>
</dbReference>
<evidence type="ECO:0000313" key="3">
    <source>
        <dbReference type="EMBL" id="MBB5660034.1"/>
    </source>
</evidence>
<organism evidence="3 4">
    <name type="scientific">Brevundimonas halotolerans</name>
    <dbReference type="NCBI Taxonomy" id="69670"/>
    <lineage>
        <taxon>Bacteria</taxon>
        <taxon>Pseudomonadati</taxon>
        <taxon>Pseudomonadota</taxon>
        <taxon>Alphaproteobacteria</taxon>
        <taxon>Caulobacterales</taxon>
        <taxon>Caulobacteraceae</taxon>
        <taxon>Brevundimonas</taxon>
    </lineage>
</organism>
<feature type="region of interest" description="Disordered" evidence="1">
    <location>
        <begin position="1"/>
        <end position="20"/>
    </location>
</feature>
<sequence length="231" mass="24252">MTSQAFAPQSDDAAGTTTDHDETGLATQIVAKLCHDFISPAGAMSSALDLMTDPDSADMHADALDLMQQSAAKMVAMVRYARVAYGAATSNQNFSGDELKTTVTDLLAGGRASIDWQIPGGDYAKPHARILVNLAYVAVGALPTGGTATLSAQRADGHLILTTVSEGPRARLKPEAVQGLSGAELTDGLPGQWIQPHWLWRSVRGQGGTLQVSTDENRVELVARLPLSTNG</sequence>
<reference evidence="3 4" key="1">
    <citation type="submission" date="2020-08" db="EMBL/GenBank/DDBJ databases">
        <title>Genomic Encyclopedia of Type Strains, Phase IV (KMG-IV): sequencing the most valuable type-strain genomes for metagenomic binning, comparative biology and taxonomic classification.</title>
        <authorList>
            <person name="Goeker M."/>
        </authorList>
    </citation>
    <scope>NUCLEOTIDE SEQUENCE [LARGE SCALE GENOMIC DNA]</scope>
    <source>
        <strain evidence="3 4">DSM 24448</strain>
    </source>
</reference>
<dbReference type="NCBIfam" id="NF046025">
    <property type="entry name" value="HisPtaseChptCaul"/>
    <property type="match status" value="1"/>
</dbReference>
<dbReference type="OrthoDB" id="9803702at2"/>
<dbReference type="GO" id="GO:0016740">
    <property type="term" value="F:transferase activity"/>
    <property type="evidence" value="ECO:0007669"/>
    <property type="project" value="UniProtKB-KW"/>
</dbReference>
<name>A0A7W9A250_9CAUL</name>
<gene>
    <name evidence="3" type="ORF">FHS65_000752</name>
</gene>
<dbReference type="Proteomes" id="UP000548978">
    <property type="component" value="Unassembled WGS sequence"/>
</dbReference>
<evidence type="ECO:0000313" key="4">
    <source>
        <dbReference type="Proteomes" id="UP000548978"/>
    </source>
</evidence>
<dbReference type="Gene3D" id="3.30.565.10">
    <property type="entry name" value="Histidine kinase-like ATPase, C-terminal domain"/>
    <property type="match status" value="1"/>
</dbReference>
<proteinExistence type="predicted"/>
<dbReference type="RefSeq" id="WP_123286093.1">
    <property type="nucleotide sequence ID" value="NZ_JACIJB010000001.1"/>
</dbReference>
<dbReference type="InterPro" id="IPR036890">
    <property type="entry name" value="HATPase_C_sf"/>
</dbReference>
<feature type="domain" description="Histidine phosphotransferase ChpT C-terminal" evidence="2">
    <location>
        <begin position="97"/>
        <end position="217"/>
    </location>
</feature>
<evidence type="ECO:0000256" key="1">
    <source>
        <dbReference type="SAM" id="MobiDB-lite"/>
    </source>
</evidence>
<dbReference type="EMBL" id="JACIJB010000001">
    <property type="protein sequence ID" value="MBB5660034.1"/>
    <property type="molecule type" value="Genomic_DNA"/>
</dbReference>
<evidence type="ECO:0000259" key="2">
    <source>
        <dbReference type="Pfam" id="PF10090"/>
    </source>
</evidence>
<comment type="caution">
    <text evidence="3">The sequence shown here is derived from an EMBL/GenBank/DDBJ whole genome shotgun (WGS) entry which is preliminary data.</text>
</comment>
<accession>A0A7W9A250</accession>
<keyword evidence="4" id="KW-1185">Reference proteome</keyword>
<dbReference type="AlphaFoldDB" id="A0A7W9A250"/>
<protein>
    <submittedName>
        <fullName evidence="3">Histidine phosphotransferase ChpT</fullName>
    </submittedName>
</protein>
<keyword evidence="3" id="KW-0808">Transferase</keyword>
<dbReference type="Pfam" id="PF10090">
    <property type="entry name" value="HPTransfase"/>
    <property type="match status" value="1"/>
</dbReference>